<name>A0A399NVS4_9MICO</name>
<dbReference type="Pfam" id="PF23236">
    <property type="entry name" value="WHD_2nd_Lhr"/>
    <property type="match status" value="1"/>
</dbReference>
<accession>A0A399NVS4</accession>
<organism evidence="2 3">
    <name type="scientific">Clavibacter michiganensis subsp. insidiosus</name>
    <dbReference type="NCBI Taxonomy" id="33014"/>
    <lineage>
        <taxon>Bacteria</taxon>
        <taxon>Bacillati</taxon>
        <taxon>Actinomycetota</taxon>
        <taxon>Actinomycetes</taxon>
        <taxon>Micrococcales</taxon>
        <taxon>Microbacteriaceae</taxon>
        <taxon>Clavibacter</taxon>
    </lineage>
</organism>
<feature type="non-terminal residue" evidence="2">
    <location>
        <position position="1"/>
    </location>
</feature>
<dbReference type="Proteomes" id="UP000266634">
    <property type="component" value="Unassembled WGS sequence"/>
</dbReference>
<evidence type="ECO:0000313" key="3">
    <source>
        <dbReference type="Proteomes" id="UP000266634"/>
    </source>
</evidence>
<feature type="domain" description="Large helicase-related protein winged-helix" evidence="1">
    <location>
        <begin position="7"/>
        <end position="58"/>
    </location>
</feature>
<dbReference type="InterPro" id="IPR055369">
    <property type="entry name" value="WH2_Lhr"/>
</dbReference>
<dbReference type="AlphaFoldDB" id="A0A399NVS4"/>
<evidence type="ECO:0000259" key="1">
    <source>
        <dbReference type="Pfam" id="PF23236"/>
    </source>
</evidence>
<reference evidence="2 3" key="1">
    <citation type="submission" date="2018-08" db="EMBL/GenBank/DDBJ databases">
        <title>Genome Sequence of Clavibacter michiganensis Subspecies type strains, and the Atypical Peach-Colored Strains Isolated from Tomato.</title>
        <authorList>
            <person name="Osdaghi E."/>
            <person name="Portier P."/>
            <person name="Briand M."/>
            <person name="Jacques M.-A."/>
        </authorList>
    </citation>
    <scope>NUCLEOTIDE SEQUENCE [LARGE SCALE GENOMIC DNA]</scope>
    <source>
        <strain evidence="2 3">CFBP 6488</strain>
    </source>
</reference>
<dbReference type="EMBL" id="QWEA01001728">
    <property type="protein sequence ID" value="RII96766.1"/>
    <property type="molecule type" value="Genomic_DNA"/>
</dbReference>
<protein>
    <recommendedName>
        <fullName evidence="1">Large helicase-related protein winged-helix domain-containing protein</fullName>
    </recommendedName>
</protein>
<feature type="non-terminal residue" evidence="2">
    <location>
        <position position="109"/>
    </location>
</feature>
<sequence length="109" mass="11133">PEEAGSAADHLDALVAGKRALRVSFGGRPRVAAIEDASRLRDALGVPLPIGTPLAFVEPVADPLGDLVGRYARTHGPFTIADAASGIGLGSAVIADTLARLGAQRRVVE</sequence>
<evidence type="ECO:0000313" key="2">
    <source>
        <dbReference type="EMBL" id="RII96766.1"/>
    </source>
</evidence>
<gene>
    <name evidence="2" type="ORF">DZF93_20560</name>
</gene>
<proteinExistence type="predicted"/>
<comment type="caution">
    <text evidence="2">The sequence shown here is derived from an EMBL/GenBank/DDBJ whole genome shotgun (WGS) entry which is preliminary data.</text>
</comment>